<comment type="similarity">
    <text evidence="9">Belongs to the SecE/SEC61-gamma family.</text>
</comment>
<evidence type="ECO:0000256" key="8">
    <source>
        <dbReference type="ARBA" id="ARBA00023136"/>
    </source>
</evidence>
<evidence type="ECO:0000256" key="1">
    <source>
        <dbReference type="ARBA" id="ARBA00004370"/>
    </source>
</evidence>
<dbReference type="GO" id="GO:0005886">
    <property type="term" value="C:plasma membrane"/>
    <property type="evidence" value="ECO:0007669"/>
    <property type="project" value="UniProtKB-SubCell"/>
</dbReference>
<dbReference type="AlphaFoldDB" id="A0A1J7CCD2"/>
<dbReference type="InterPro" id="IPR001901">
    <property type="entry name" value="Translocase_SecE/Sec61-g"/>
</dbReference>
<evidence type="ECO:0000256" key="5">
    <source>
        <dbReference type="ARBA" id="ARBA00022927"/>
    </source>
</evidence>
<accession>A0A1J7CCD2</accession>
<evidence type="ECO:0000256" key="7">
    <source>
        <dbReference type="ARBA" id="ARBA00023010"/>
    </source>
</evidence>
<sequence length="96" mass="10994">MTETMGSTATPEHDGRGEKSDDGKGGRRRDRRKLGPLGRFALFNRQIVAELRKVVWPKKQELRQYTTVVIVFVIVMIGLVYGIDYGFSKLTFWIFG</sequence>
<evidence type="ECO:0000313" key="12">
    <source>
        <dbReference type="Proteomes" id="UP000243342"/>
    </source>
</evidence>
<dbReference type="GO" id="GO:0009306">
    <property type="term" value="P:protein secretion"/>
    <property type="evidence" value="ECO:0007669"/>
    <property type="project" value="UniProtKB-UniRule"/>
</dbReference>
<feature type="region of interest" description="Disordered" evidence="10">
    <location>
        <begin position="1"/>
        <end position="33"/>
    </location>
</feature>
<evidence type="ECO:0000256" key="9">
    <source>
        <dbReference type="HAMAP-Rule" id="MF_00422"/>
    </source>
</evidence>
<dbReference type="PANTHER" id="PTHR33910:SF1">
    <property type="entry name" value="PROTEIN TRANSLOCASE SUBUNIT SECE"/>
    <property type="match status" value="1"/>
</dbReference>
<dbReference type="RefSeq" id="WP_071654764.1">
    <property type="nucleotide sequence ID" value="NZ_MLCF01000004.1"/>
</dbReference>
<dbReference type="PANTHER" id="PTHR33910">
    <property type="entry name" value="PROTEIN TRANSLOCASE SUBUNIT SECE"/>
    <property type="match status" value="1"/>
</dbReference>
<dbReference type="InterPro" id="IPR005807">
    <property type="entry name" value="SecE_bac"/>
</dbReference>
<keyword evidence="8 9" id="KW-0472">Membrane</keyword>
<feature type="transmembrane region" description="Helical" evidence="9">
    <location>
        <begin position="62"/>
        <end position="83"/>
    </location>
</feature>
<proteinExistence type="inferred from homology"/>
<keyword evidence="7 9" id="KW-0811">Translocation</keyword>
<dbReference type="GO" id="GO:0006605">
    <property type="term" value="P:protein targeting"/>
    <property type="evidence" value="ECO:0007669"/>
    <property type="project" value="UniProtKB-UniRule"/>
</dbReference>
<dbReference type="EMBL" id="MLCF01000004">
    <property type="protein sequence ID" value="OIV39188.1"/>
    <property type="molecule type" value="Genomic_DNA"/>
</dbReference>
<keyword evidence="6 9" id="KW-1133">Transmembrane helix</keyword>
<dbReference type="Gene3D" id="1.20.5.1030">
    <property type="entry name" value="Preprotein translocase secy subunit"/>
    <property type="match status" value="1"/>
</dbReference>
<evidence type="ECO:0000256" key="6">
    <source>
        <dbReference type="ARBA" id="ARBA00022989"/>
    </source>
</evidence>
<name>A0A1J7CCD2_9ACTN</name>
<evidence type="ECO:0000256" key="2">
    <source>
        <dbReference type="ARBA" id="ARBA00022448"/>
    </source>
</evidence>
<keyword evidence="2 9" id="KW-0813">Transport</keyword>
<dbReference type="InterPro" id="IPR038379">
    <property type="entry name" value="SecE_sf"/>
</dbReference>
<dbReference type="GO" id="GO:0043952">
    <property type="term" value="P:protein transport by the Sec complex"/>
    <property type="evidence" value="ECO:0007669"/>
    <property type="project" value="UniProtKB-UniRule"/>
</dbReference>
<dbReference type="Pfam" id="PF00584">
    <property type="entry name" value="SecE"/>
    <property type="match status" value="1"/>
</dbReference>
<protein>
    <recommendedName>
        <fullName evidence="9">Protein translocase subunit SecE</fullName>
    </recommendedName>
</protein>
<feature type="compositionally biased region" description="Polar residues" evidence="10">
    <location>
        <begin position="1"/>
        <end position="10"/>
    </location>
</feature>
<dbReference type="STRING" id="1428644.BIV57_01495"/>
<feature type="compositionally biased region" description="Basic and acidic residues" evidence="10">
    <location>
        <begin position="11"/>
        <end position="25"/>
    </location>
</feature>
<dbReference type="Proteomes" id="UP000243342">
    <property type="component" value="Unassembled WGS sequence"/>
</dbReference>
<evidence type="ECO:0000256" key="10">
    <source>
        <dbReference type="SAM" id="MobiDB-lite"/>
    </source>
</evidence>
<dbReference type="GO" id="GO:0008320">
    <property type="term" value="F:protein transmembrane transporter activity"/>
    <property type="evidence" value="ECO:0007669"/>
    <property type="project" value="UniProtKB-UniRule"/>
</dbReference>
<organism evidence="11 12">
    <name type="scientific">Mangrovactinospora gilvigrisea</name>
    <dbReference type="NCBI Taxonomy" id="1428644"/>
    <lineage>
        <taxon>Bacteria</taxon>
        <taxon>Bacillati</taxon>
        <taxon>Actinomycetota</taxon>
        <taxon>Actinomycetes</taxon>
        <taxon>Kitasatosporales</taxon>
        <taxon>Streptomycetaceae</taxon>
        <taxon>Mangrovactinospora</taxon>
    </lineage>
</organism>
<keyword evidence="3 9" id="KW-1003">Cell membrane</keyword>
<comment type="caution">
    <text evidence="11">The sequence shown here is derived from an EMBL/GenBank/DDBJ whole genome shotgun (WGS) entry which is preliminary data.</text>
</comment>
<comment type="function">
    <text evidence="9">Essential subunit of the Sec protein translocation channel SecYEG. Clamps together the 2 halves of SecY. May contact the channel plug during translocation.</text>
</comment>
<evidence type="ECO:0000256" key="4">
    <source>
        <dbReference type="ARBA" id="ARBA00022692"/>
    </source>
</evidence>
<dbReference type="GO" id="GO:0065002">
    <property type="term" value="P:intracellular protein transmembrane transport"/>
    <property type="evidence" value="ECO:0007669"/>
    <property type="project" value="UniProtKB-UniRule"/>
</dbReference>
<gene>
    <name evidence="9" type="primary">secE</name>
    <name evidence="11" type="ORF">BIV57_01495</name>
</gene>
<evidence type="ECO:0000256" key="3">
    <source>
        <dbReference type="ARBA" id="ARBA00022475"/>
    </source>
</evidence>
<reference evidence="11 12" key="1">
    <citation type="submission" date="2016-10" db="EMBL/GenBank/DDBJ databases">
        <title>Genome sequence of Streptomyces gilvigriseus MUSC 26.</title>
        <authorList>
            <person name="Lee L.-H."/>
            <person name="Ser H.-L."/>
        </authorList>
    </citation>
    <scope>NUCLEOTIDE SEQUENCE [LARGE SCALE GENOMIC DNA]</scope>
    <source>
        <strain evidence="11 12">MUSC 26</strain>
    </source>
</reference>
<keyword evidence="4 9" id="KW-0812">Transmembrane</keyword>
<comment type="subcellular location">
    <subcellularLocation>
        <location evidence="9">Cell membrane</location>
        <topology evidence="9">Single-pass membrane protein</topology>
    </subcellularLocation>
    <subcellularLocation>
        <location evidence="1">Membrane</location>
    </subcellularLocation>
</comment>
<dbReference type="PROSITE" id="PS01067">
    <property type="entry name" value="SECE_SEC61G"/>
    <property type="match status" value="1"/>
</dbReference>
<dbReference type="NCBIfam" id="TIGR00964">
    <property type="entry name" value="secE_bact"/>
    <property type="match status" value="1"/>
</dbReference>
<dbReference type="HAMAP" id="MF_00422">
    <property type="entry name" value="SecE"/>
    <property type="match status" value="1"/>
</dbReference>
<keyword evidence="5 9" id="KW-0653">Protein transport</keyword>
<evidence type="ECO:0000313" key="11">
    <source>
        <dbReference type="EMBL" id="OIV39188.1"/>
    </source>
</evidence>
<keyword evidence="12" id="KW-1185">Reference proteome</keyword>
<comment type="subunit">
    <text evidence="9">Component of the Sec protein translocase complex. Heterotrimer consisting of SecY, SecE and SecG subunits. The heterotrimers can form oligomers, although 1 heterotrimer is thought to be able to translocate proteins. Interacts with the ribosome. Interacts with SecDF, and other proteins may be involved. Interacts with SecA.</text>
</comment>